<dbReference type="EMBL" id="BNDW01000019">
    <property type="protein sequence ID" value="GHI22193.1"/>
    <property type="molecule type" value="Genomic_DNA"/>
</dbReference>
<dbReference type="Gene3D" id="3.40.30.120">
    <property type="match status" value="1"/>
</dbReference>
<evidence type="ECO:0000256" key="1">
    <source>
        <dbReference type="ARBA" id="ARBA00001974"/>
    </source>
</evidence>
<dbReference type="SUPFAM" id="SSF51905">
    <property type="entry name" value="FAD/NAD(P)-binding domain"/>
    <property type="match status" value="1"/>
</dbReference>
<reference evidence="6" key="1">
    <citation type="submission" date="2024-05" db="EMBL/GenBank/DDBJ databases">
        <title>Whole genome shotgun sequence of Streptomyces hydrogenans NBRC 13475.</title>
        <authorList>
            <person name="Komaki H."/>
            <person name="Tamura T."/>
        </authorList>
    </citation>
    <scope>NUCLEOTIDE SEQUENCE</scope>
    <source>
        <strain evidence="6">NBRC 13475</strain>
    </source>
</reference>
<organism evidence="6 7">
    <name type="scientific">Streptomyces hydrogenans</name>
    <dbReference type="NCBI Taxonomy" id="1873719"/>
    <lineage>
        <taxon>Bacteria</taxon>
        <taxon>Bacillati</taxon>
        <taxon>Actinomycetota</taxon>
        <taxon>Actinomycetes</taxon>
        <taxon>Kitasatosporales</taxon>
        <taxon>Streptomycetaceae</taxon>
        <taxon>Streptomyces</taxon>
    </lineage>
</organism>
<evidence type="ECO:0000313" key="6">
    <source>
        <dbReference type="EMBL" id="GHI22193.1"/>
    </source>
</evidence>
<keyword evidence="2" id="KW-0285">Flavoprotein</keyword>
<dbReference type="InterPro" id="IPR002938">
    <property type="entry name" value="FAD-bd"/>
</dbReference>
<dbReference type="PANTHER" id="PTHR43004:SF19">
    <property type="entry name" value="BINDING MONOOXYGENASE, PUTATIVE (JCVI)-RELATED"/>
    <property type="match status" value="1"/>
</dbReference>
<comment type="cofactor">
    <cofactor evidence="1">
        <name>FAD</name>
        <dbReference type="ChEBI" id="CHEBI:57692"/>
    </cofactor>
</comment>
<dbReference type="PRINTS" id="PR00420">
    <property type="entry name" value="RNGMNOXGNASE"/>
</dbReference>
<proteinExistence type="predicted"/>
<dbReference type="PANTHER" id="PTHR43004">
    <property type="entry name" value="TRK SYSTEM POTASSIUM UPTAKE PROTEIN"/>
    <property type="match status" value="1"/>
</dbReference>
<keyword evidence="7" id="KW-1185">Reference proteome</keyword>
<sequence>MAQATPGTTPHDSSAPGTPGLPEGTERTDVLIVGGGLVGLATAVFLARQGVRAVLAERHDTLAVHPRARGVNPRSMELLRGVGLEEAVRDTVSARALADNAGVIAVESLAGRHLGELRQSYHQDSGADYSVLSPSPWSLCHQDELEPLLHDKAVELGADLRFGREVASFTQDADGVTAVLRDRGAAEGDTSAERVVRARYMIAADGAGSRVRSALGIPTHGPGTMARFVNIRFDADLREVLGDRRFIICYTTAAGARCALLPIDNASRWLLHVIDDREAGSPPLSEERCVELVRAAAGLPDLDVTVHDALPWDAAGLLAGRFRQDRVFLVGDAAHLMPPSGAFGSNTGLADAHNLAWKLAAVLRGEAGEALLDSYDAERRPVARATVEQAVLRSKDRPRLVGQGTAEPDPRLRPDPAVMFHYRYASGAVVAPAPTEGTDGAPDLWEADPRAVPGTRAPHVELELDGEKLSTVDLFGDGFVLLAAPGADWTAPAGAAAGATGAAVRALTVTDAVPAAPGEARSVSASWSERYAAAPGQAVLVRPDGFVAWRSDLPAEAPTPEDTATRSARLTAALLRVLAREDAEAAERAA</sequence>
<dbReference type="RefSeq" id="WP_051841925.1">
    <property type="nucleotide sequence ID" value="NZ_BNDW01000019.1"/>
</dbReference>
<feature type="domain" description="FAD-binding" evidence="5">
    <location>
        <begin position="27"/>
        <end position="390"/>
    </location>
</feature>
<protein>
    <submittedName>
        <fullName evidence="6">FAD-dependent oxidoreductase</fullName>
    </submittedName>
</protein>
<evidence type="ECO:0000313" key="7">
    <source>
        <dbReference type="Proteomes" id="UP001052739"/>
    </source>
</evidence>
<dbReference type="InterPro" id="IPR050641">
    <property type="entry name" value="RIFMO-like"/>
</dbReference>
<accession>A0ABQ3PB10</accession>
<evidence type="ECO:0000256" key="2">
    <source>
        <dbReference type="ARBA" id="ARBA00022630"/>
    </source>
</evidence>
<dbReference type="Proteomes" id="UP001052739">
    <property type="component" value="Unassembled WGS sequence"/>
</dbReference>
<name>A0ABQ3PB10_9ACTN</name>
<feature type="compositionally biased region" description="Polar residues" evidence="4">
    <location>
        <begin position="1"/>
        <end position="16"/>
    </location>
</feature>
<comment type="caution">
    <text evidence="6">The sequence shown here is derived from an EMBL/GenBank/DDBJ whole genome shotgun (WGS) entry which is preliminary data.</text>
</comment>
<dbReference type="Pfam" id="PF21274">
    <property type="entry name" value="Rng_hyd_C"/>
    <property type="match status" value="1"/>
</dbReference>
<dbReference type="Gene3D" id="3.50.50.60">
    <property type="entry name" value="FAD/NAD(P)-binding domain"/>
    <property type="match status" value="1"/>
</dbReference>
<evidence type="ECO:0000259" key="5">
    <source>
        <dbReference type="Pfam" id="PF01494"/>
    </source>
</evidence>
<dbReference type="Pfam" id="PF01494">
    <property type="entry name" value="FAD_binding_3"/>
    <property type="match status" value="1"/>
</dbReference>
<gene>
    <name evidence="6" type="ORF">Shyd_35640</name>
</gene>
<feature type="region of interest" description="Disordered" evidence="4">
    <location>
        <begin position="1"/>
        <end position="26"/>
    </location>
</feature>
<evidence type="ECO:0000256" key="4">
    <source>
        <dbReference type="SAM" id="MobiDB-lite"/>
    </source>
</evidence>
<dbReference type="Gene3D" id="3.30.9.10">
    <property type="entry name" value="D-Amino Acid Oxidase, subunit A, domain 2"/>
    <property type="match status" value="1"/>
</dbReference>
<keyword evidence="3" id="KW-0274">FAD</keyword>
<evidence type="ECO:0000256" key="3">
    <source>
        <dbReference type="ARBA" id="ARBA00022827"/>
    </source>
</evidence>
<dbReference type="InterPro" id="IPR036188">
    <property type="entry name" value="FAD/NAD-bd_sf"/>
</dbReference>